<keyword evidence="2" id="KW-1185">Reference proteome</keyword>
<evidence type="ECO:0008006" key="3">
    <source>
        <dbReference type="Google" id="ProtNLM"/>
    </source>
</evidence>
<dbReference type="Proteomes" id="UP001493487">
    <property type="component" value="Unassembled WGS sequence"/>
</dbReference>
<comment type="caution">
    <text evidence="1">The sequence shown here is derived from an EMBL/GenBank/DDBJ whole genome shotgun (WGS) entry which is preliminary data.</text>
</comment>
<reference evidence="1 2" key="1">
    <citation type="journal article" date="2023" name="Genome Announc.">
        <title>Pan-Genome Analyses of the Genus Cohnella and Proposal of the Novel Species Cohnella silvisoli sp. nov., Isolated from Forest Soil.</title>
        <authorList>
            <person name="Wang C."/>
            <person name="Mao L."/>
            <person name="Bao G."/>
            <person name="Zhu H."/>
        </authorList>
    </citation>
    <scope>NUCLEOTIDE SEQUENCE [LARGE SCALE GENOMIC DNA]</scope>
    <source>
        <strain evidence="1 2">NL03-T5-1</strain>
    </source>
</reference>
<dbReference type="RefSeq" id="WP_232189637.1">
    <property type="nucleotide sequence ID" value="NZ_JAIOAP010000021.1"/>
</dbReference>
<name>A0ABV1L2Q0_9BACL</name>
<dbReference type="EMBL" id="JASKHM010000023">
    <property type="protein sequence ID" value="MEQ4486579.1"/>
    <property type="molecule type" value="Genomic_DNA"/>
</dbReference>
<organism evidence="1 2">
    <name type="scientific">Cohnella silvisoli</name>
    <dbReference type="NCBI Taxonomy" id="2873699"/>
    <lineage>
        <taxon>Bacteria</taxon>
        <taxon>Bacillati</taxon>
        <taxon>Bacillota</taxon>
        <taxon>Bacilli</taxon>
        <taxon>Bacillales</taxon>
        <taxon>Paenibacillaceae</taxon>
        <taxon>Cohnella</taxon>
    </lineage>
</organism>
<sequence>MKYSLFDNGIDSFKAAFSSIQKIKDLVDGGYHHYKDAILSINHANEVLFKHMLKQRLELLIFEDMKTYISAKSDLKRSGKSNVLEVNPNLKTVNLFDAMKRLRDLCDVEIPEMFFSSILYLNNLRNKIMHYEIELHEEEIENVRKMLESCYTLSIEFFESQLGGIGQALENARYELTSEDIADILAEQEMYEKIREDYLDRLDGEYLAIDEALEDEFEGKATY</sequence>
<protein>
    <recommendedName>
        <fullName evidence="3">DUF4145 domain-containing protein</fullName>
    </recommendedName>
</protein>
<evidence type="ECO:0000313" key="1">
    <source>
        <dbReference type="EMBL" id="MEQ4486579.1"/>
    </source>
</evidence>
<evidence type="ECO:0000313" key="2">
    <source>
        <dbReference type="Proteomes" id="UP001493487"/>
    </source>
</evidence>
<accession>A0ABV1L2Q0</accession>
<gene>
    <name evidence="1" type="ORF">QJS35_29815</name>
</gene>
<proteinExistence type="predicted"/>